<keyword evidence="4" id="KW-1185">Reference proteome</keyword>
<dbReference type="InterPro" id="IPR058420">
    <property type="entry name" value="DUF8107"/>
</dbReference>
<dbReference type="Proteomes" id="UP001203207">
    <property type="component" value="Unassembled WGS sequence"/>
</dbReference>
<name>A0AAE3FVZ0_9EURY</name>
<reference evidence="3" key="2">
    <citation type="submission" date="2022-02" db="EMBL/GenBank/DDBJ databases">
        <authorList>
            <person name="Elcheninov A.G."/>
            <person name="Sorokin D.Y."/>
            <person name="Kublanov I.V."/>
        </authorList>
    </citation>
    <scope>NUCLEOTIDE SEQUENCE</scope>
    <source>
        <strain evidence="3">AArc-St2</strain>
    </source>
</reference>
<reference evidence="3" key="1">
    <citation type="journal article" date="2022" name="Syst. Appl. Microbiol.">
        <title>Natronocalculus amylovorans gen. nov., sp. nov., and Natranaeroarchaeum aerophilus sp. nov., dominant culturable amylolytic natronoarchaea from hypersaline soda lakes in southwestern Siberia.</title>
        <authorList>
            <person name="Sorokin D.Y."/>
            <person name="Elcheninov A.G."/>
            <person name="Khizhniak T.V."/>
            <person name="Koenen M."/>
            <person name="Bale N.J."/>
            <person name="Damste J.S.S."/>
            <person name="Kublanov I.V."/>
        </authorList>
    </citation>
    <scope>NUCLEOTIDE SEQUENCE</scope>
    <source>
        <strain evidence="3">AArc-St2</strain>
    </source>
</reference>
<evidence type="ECO:0000313" key="3">
    <source>
        <dbReference type="EMBL" id="MCL9815988.1"/>
    </source>
</evidence>
<dbReference type="EMBL" id="JAKRVX010000001">
    <property type="protein sequence ID" value="MCL9815988.1"/>
    <property type="molecule type" value="Genomic_DNA"/>
</dbReference>
<feature type="transmembrane region" description="Helical" evidence="1">
    <location>
        <begin position="46"/>
        <end position="68"/>
    </location>
</feature>
<proteinExistence type="predicted"/>
<evidence type="ECO:0000256" key="1">
    <source>
        <dbReference type="SAM" id="Phobius"/>
    </source>
</evidence>
<feature type="transmembrane region" description="Helical" evidence="1">
    <location>
        <begin position="20"/>
        <end position="40"/>
    </location>
</feature>
<protein>
    <recommendedName>
        <fullName evidence="2">DUF8107 domain-containing protein</fullName>
    </recommendedName>
</protein>
<keyword evidence="1" id="KW-0472">Membrane</keyword>
<evidence type="ECO:0000259" key="2">
    <source>
        <dbReference type="Pfam" id="PF26409"/>
    </source>
</evidence>
<comment type="caution">
    <text evidence="3">The sequence shown here is derived from an EMBL/GenBank/DDBJ whole genome shotgun (WGS) entry which is preliminary data.</text>
</comment>
<keyword evidence="1" id="KW-0812">Transmembrane</keyword>
<gene>
    <name evidence="3" type="ORF">AArcSt2_03435</name>
</gene>
<dbReference type="Pfam" id="PF26409">
    <property type="entry name" value="DUF8107"/>
    <property type="match status" value="1"/>
</dbReference>
<evidence type="ECO:0000313" key="4">
    <source>
        <dbReference type="Proteomes" id="UP001203207"/>
    </source>
</evidence>
<organism evidence="3 4">
    <name type="scientific">Natronocalculus amylovorans</name>
    <dbReference type="NCBI Taxonomy" id="2917812"/>
    <lineage>
        <taxon>Archaea</taxon>
        <taxon>Methanobacteriati</taxon>
        <taxon>Methanobacteriota</taxon>
        <taxon>Stenosarchaea group</taxon>
        <taxon>Halobacteria</taxon>
        <taxon>Halobacteriales</taxon>
        <taxon>Haloferacaceae</taxon>
        <taxon>Natronocalculus</taxon>
    </lineage>
</organism>
<dbReference type="RefSeq" id="WP_174652499.1">
    <property type="nucleotide sequence ID" value="NZ_JAKRVX010000001.1"/>
</dbReference>
<feature type="domain" description="DUF8107" evidence="2">
    <location>
        <begin position="2"/>
        <end position="68"/>
    </location>
</feature>
<keyword evidence="1" id="KW-1133">Transmembrane helix</keyword>
<sequence length="70" mass="7680">MSDKGGFGDAINESKGDFRVFIALNVLLSIMFGNTLVWGLDYVGFIEYSLLNVVTAAIVLFSIAYLMIQP</sequence>
<accession>A0AAE3FVZ0</accession>
<dbReference type="AlphaFoldDB" id="A0AAE3FVZ0"/>